<accession>A0AAV2HPG0</accession>
<dbReference type="InterPro" id="IPR002110">
    <property type="entry name" value="Ankyrin_rpt"/>
</dbReference>
<gene>
    <name evidence="5" type="ORF">GSLYS_00009895001</name>
</gene>
<dbReference type="PROSITE" id="PS50297">
    <property type="entry name" value="ANK_REP_REGION"/>
    <property type="match status" value="4"/>
</dbReference>
<dbReference type="EMBL" id="CAXITT010000216">
    <property type="protein sequence ID" value="CAL1535973.1"/>
    <property type="molecule type" value="Genomic_DNA"/>
</dbReference>
<evidence type="ECO:0000256" key="4">
    <source>
        <dbReference type="SAM" id="MobiDB-lite"/>
    </source>
</evidence>
<keyword evidence="6" id="KW-1185">Reference proteome</keyword>
<dbReference type="InterPro" id="IPR036770">
    <property type="entry name" value="Ankyrin_rpt-contain_sf"/>
</dbReference>
<keyword evidence="2 3" id="KW-0040">ANK repeat</keyword>
<protein>
    <submittedName>
        <fullName evidence="5">Uncharacterized protein</fullName>
    </submittedName>
</protein>
<evidence type="ECO:0000256" key="1">
    <source>
        <dbReference type="ARBA" id="ARBA00022737"/>
    </source>
</evidence>
<dbReference type="Proteomes" id="UP001497497">
    <property type="component" value="Unassembled WGS sequence"/>
</dbReference>
<dbReference type="PANTHER" id="PTHR24198">
    <property type="entry name" value="ANKYRIN REPEAT AND PROTEIN KINASE DOMAIN-CONTAINING PROTEIN"/>
    <property type="match status" value="1"/>
</dbReference>
<dbReference type="Gene3D" id="1.25.40.20">
    <property type="entry name" value="Ankyrin repeat-containing domain"/>
    <property type="match status" value="4"/>
</dbReference>
<feature type="region of interest" description="Disordered" evidence="4">
    <location>
        <begin position="1"/>
        <end position="30"/>
    </location>
</feature>
<evidence type="ECO:0000256" key="2">
    <source>
        <dbReference type="ARBA" id="ARBA00023043"/>
    </source>
</evidence>
<name>A0AAV2HPG0_LYMST</name>
<evidence type="ECO:0000313" key="6">
    <source>
        <dbReference type="Proteomes" id="UP001497497"/>
    </source>
</evidence>
<feature type="repeat" description="ANK" evidence="3">
    <location>
        <begin position="174"/>
        <end position="206"/>
    </location>
</feature>
<dbReference type="PROSITE" id="PS50088">
    <property type="entry name" value="ANK_REPEAT"/>
    <property type="match status" value="5"/>
</dbReference>
<dbReference type="PANTHER" id="PTHR24198:SF165">
    <property type="entry name" value="ANKYRIN REPEAT-CONTAINING PROTEIN-RELATED"/>
    <property type="match status" value="1"/>
</dbReference>
<evidence type="ECO:0000313" key="5">
    <source>
        <dbReference type="EMBL" id="CAL1535973.1"/>
    </source>
</evidence>
<dbReference type="SUPFAM" id="SSF48403">
    <property type="entry name" value="Ankyrin repeat"/>
    <property type="match status" value="1"/>
</dbReference>
<feature type="repeat" description="ANK" evidence="3">
    <location>
        <begin position="141"/>
        <end position="173"/>
    </location>
</feature>
<organism evidence="5 6">
    <name type="scientific">Lymnaea stagnalis</name>
    <name type="common">Great pond snail</name>
    <name type="synonym">Helix stagnalis</name>
    <dbReference type="NCBI Taxonomy" id="6523"/>
    <lineage>
        <taxon>Eukaryota</taxon>
        <taxon>Metazoa</taxon>
        <taxon>Spiralia</taxon>
        <taxon>Lophotrochozoa</taxon>
        <taxon>Mollusca</taxon>
        <taxon>Gastropoda</taxon>
        <taxon>Heterobranchia</taxon>
        <taxon>Euthyneura</taxon>
        <taxon>Panpulmonata</taxon>
        <taxon>Hygrophila</taxon>
        <taxon>Lymnaeoidea</taxon>
        <taxon>Lymnaeidae</taxon>
        <taxon>Lymnaea</taxon>
    </lineage>
</organism>
<dbReference type="Pfam" id="PF13637">
    <property type="entry name" value="Ank_4"/>
    <property type="match status" value="1"/>
</dbReference>
<comment type="caution">
    <text evidence="5">The sequence shown here is derived from an EMBL/GenBank/DDBJ whole genome shotgun (WGS) entry which is preliminary data.</text>
</comment>
<sequence>MATSEKKAMHVSIHRSKCSEEKGSAINQTDHQTPLSAKEIFMTATEHGDAETVVKMIEKLNVSPNLTAVREGLERNALSIAATYGQIDTVAELLKNGANPTLRSARQRTPLHDACIGGHFECAQLLMDAMSASDVNIPDNSGQTAAHIAAFQGETKILKQLIEKGADLSKADHKGRQTAHLAASRNQVNALRILFDSGIDLDHQCSAGKTLLHHAAEHGGLDTVKFLVERDCDLTLCDHSSNLAAHVAARHDNLNCLKFLVKQGTFIDTPQTNGKACSHIAAINGSVHALHWLLESGANVNLPDGDGNTPAHHAALGGRADCFNCCMHHHANLDAANGKGDTPMDAAKKSGHPLLMHKAATNEVMCPECCIKLEKEDYDYKHPLAPVVRSMSAAKQRAFRSPMTPKKRPQSQKRMVKSDWRISQVPRNDEKTFLTQRDIPAKYFGEYLDPNSTFKLKLK</sequence>
<feature type="compositionally biased region" description="Basic residues" evidence="4">
    <location>
        <begin position="405"/>
        <end position="415"/>
    </location>
</feature>
<feature type="region of interest" description="Disordered" evidence="4">
    <location>
        <begin position="393"/>
        <end position="418"/>
    </location>
</feature>
<keyword evidence="1" id="KW-0677">Repeat</keyword>
<dbReference type="SMART" id="SM00248">
    <property type="entry name" value="ANK"/>
    <property type="match status" value="9"/>
</dbReference>
<feature type="repeat" description="ANK" evidence="3">
    <location>
        <begin position="207"/>
        <end position="239"/>
    </location>
</feature>
<proteinExistence type="predicted"/>
<evidence type="ECO:0000256" key="3">
    <source>
        <dbReference type="PROSITE-ProRule" id="PRU00023"/>
    </source>
</evidence>
<reference evidence="5 6" key="1">
    <citation type="submission" date="2024-04" db="EMBL/GenBank/DDBJ databases">
        <authorList>
            <consortium name="Genoscope - CEA"/>
            <person name="William W."/>
        </authorList>
    </citation>
    <scope>NUCLEOTIDE SEQUENCE [LARGE SCALE GENOMIC DNA]</scope>
</reference>
<dbReference type="Pfam" id="PF12796">
    <property type="entry name" value="Ank_2"/>
    <property type="match status" value="2"/>
</dbReference>
<feature type="repeat" description="ANK" evidence="3">
    <location>
        <begin position="73"/>
        <end position="105"/>
    </location>
</feature>
<dbReference type="AlphaFoldDB" id="A0AAV2HPG0"/>
<feature type="repeat" description="ANK" evidence="3">
    <location>
        <begin position="273"/>
        <end position="305"/>
    </location>
</feature>